<keyword evidence="4" id="KW-1185">Reference proteome</keyword>
<accession>A0ABZ2LW15</accession>
<feature type="chain" id="PRO_5046095963" description="Extracellular solute-binding protein" evidence="2">
    <location>
        <begin position="22"/>
        <end position="424"/>
    </location>
</feature>
<evidence type="ECO:0000256" key="1">
    <source>
        <dbReference type="SAM" id="MobiDB-lite"/>
    </source>
</evidence>
<dbReference type="Gene3D" id="3.40.190.10">
    <property type="entry name" value="Periplasmic binding protein-like II"/>
    <property type="match status" value="1"/>
</dbReference>
<proteinExistence type="predicted"/>
<feature type="compositionally biased region" description="Low complexity" evidence="1">
    <location>
        <begin position="22"/>
        <end position="36"/>
    </location>
</feature>
<dbReference type="EMBL" id="CP089984">
    <property type="protein sequence ID" value="WXB15124.1"/>
    <property type="molecule type" value="Genomic_DNA"/>
</dbReference>
<organism evidence="3 4">
    <name type="scientific">Pendulispora albinea</name>
    <dbReference type="NCBI Taxonomy" id="2741071"/>
    <lineage>
        <taxon>Bacteria</taxon>
        <taxon>Pseudomonadati</taxon>
        <taxon>Myxococcota</taxon>
        <taxon>Myxococcia</taxon>
        <taxon>Myxococcales</taxon>
        <taxon>Sorangiineae</taxon>
        <taxon>Pendulisporaceae</taxon>
        <taxon>Pendulispora</taxon>
    </lineage>
</organism>
<name>A0ABZ2LW15_9BACT</name>
<reference evidence="3 4" key="1">
    <citation type="submission" date="2021-12" db="EMBL/GenBank/DDBJ databases">
        <title>Discovery of the Pendulisporaceae a myxobacterial family with distinct sporulation behavior and unique specialized metabolism.</title>
        <authorList>
            <person name="Garcia R."/>
            <person name="Popoff A."/>
            <person name="Bader C.D."/>
            <person name="Loehr J."/>
            <person name="Walesch S."/>
            <person name="Walt C."/>
            <person name="Boldt J."/>
            <person name="Bunk B."/>
            <person name="Haeckl F.J.F.P.J."/>
            <person name="Gunesch A.P."/>
            <person name="Birkelbach J."/>
            <person name="Nuebel U."/>
            <person name="Pietschmann T."/>
            <person name="Bach T."/>
            <person name="Mueller R."/>
        </authorList>
    </citation>
    <scope>NUCLEOTIDE SEQUENCE [LARGE SCALE GENOMIC DNA]</scope>
    <source>
        <strain evidence="3 4">MSr11954</strain>
    </source>
</reference>
<dbReference type="Proteomes" id="UP001370348">
    <property type="component" value="Chromosome"/>
</dbReference>
<dbReference type="SUPFAM" id="SSF53850">
    <property type="entry name" value="Periplasmic binding protein-like II"/>
    <property type="match status" value="1"/>
</dbReference>
<evidence type="ECO:0008006" key="5">
    <source>
        <dbReference type="Google" id="ProtNLM"/>
    </source>
</evidence>
<protein>
    <recommendedName>
        <fullName evidence="5">Extracellular solute-binding protein</fullName>
    </recommendedName>
</protein>
<evidence type="ECO:0000256" key="2">
    <source>
        <dbReference type="SAM" id="SignalP"/>
    </source>
</evidence>
<feature type="signal peptide" evidence="2">
    <location>
        <begin position="1"/>
        <end position="21"/>
    </location>
</feature>
<feature type="region of interest" description="Disordered" evidence="1">
    <location>
        <begin position="22"/>
        <end position="43"/>
    </location>
</feature>
<evidence type="ECO:0000313" key="4">
    <source>
        <dbReference type="Proteomes" id="UP001370348"/>
    </source>
</evidence>
<evidence type="ECO:0000313" key="3">
    <source>
        <dbReference type="EMBL" id="WXB15124.1"/>
    </source>
</evidence>
<keyword evidence="2" id="KW-0732">Signal</keyword>
<sequence length="424" mass="46057">MSHARIPILFAMSLVASACGAAPPSSGEPPLSGAESTDATSQAATGKRQLKVALFPYLPADVDGKAGLARLRDMLEAKFEEQNPRIDLKLADFDPDAPEFYDKAGLAGWLRNGTYDVIEIDTLMLGEVASELAEWSSPARFDWHPAGREAITYRGRTYGVPHLLCGHFVYTRDPNVVKARNVMDFADRLKAMPKPAAKLGARFRGSFNLPSFFLDAYEDGHPGASLDGLIARPEFPDQQLVNGLGALVRTCAVGGTNPCLDDSYPDATVAMDDFAIERTGAYIGYSESLHRILMKRKDTAPIYVASAPMGAGSYPLLFTDALVRRKACNGACARDAQTFADFLDAPATMELLMMGDDLESGVARYLLPATKSAFKAPRVAANATYRELERAIRVGEPLPNHDFYDHVVDGTRSKAMLEALKKVQ</sequence>
<gene>
    <name evidence="3" type="ORF">LZC94_45810</name>
</gene>
<dbReference type="RefSeq" id="WP_394824749.1">
    <property type="nucleotide sequence ID" value="NZ_CP089984.1"/>
</dbReference>
<dbReference type="PROSITE" id="PS51257">
    <property type="entry name" value="PROKAR_LIPOPROTEIN"/>
    <property type="match status" value="1"/>
</dbReference>